<dbReference type="InterPro" id="IPR000531">
    <property type="entry name" value="Beta-barrel_TonB"/>
</dbReference>
<reference evidence="14 15" key="1">
    <citation type="submission" date="2019-03" db="EMBL/GenBank/DDBJ databases">
        <title>Genomic Encyclopedia of Archaeal and Bacterial Type Strains, Phase II (KMG-II): from individual species to whole genera.</title>
        <authorList>
            <person name="Goeker M."/>
        </authorList>
    </citation>
    <scope>NUCLEOTIDE SEQUENCE [LARGE SCALE GENOMIC DNA]</scope>
    <source>
        <strain evidence="14 15">DSM 27697</strain>
    </source>
</reference>
<evidence type="ECO:0000256" key="11">
    <source>
        <dbReference type="SAM" id="SignalP"/>
    </source>
</evidence>
<keyword evidence="15" id="KW-1185">Reference proteome</keyword>
<evidence type="ECO:0000256" key="2">
    <source>
        <dbReference type="ARBA" id="ARBA00009810"/>
    </source>
</evidence>
<dbReference type="GO" id="GO:0015344">
    <property type="term" value="F:siderophore uptake transmembrane transporter activity"/>
    <property type="evidence" value="ECO:0007669"/>
    <property type="project" value="TreeGrafter"/>
</dbReference>
<evidence type="ECO:0000259" key="12">
    <source>
        <dbReference type="Pfam" id="PF00593"/>
    </source>
</evidence>
<keyword evidence="14" id="KW-0675">Receptor</keyword>
<keyword evidence="8 9" id="KW-0998">Cell outer membrane</keyword>
<feature type="domain" description="TonB-dependent receptor-like beta-barrel" evidence="12">
    <location>
        <begin position="240"/>
        <end position="611"/>
    </location>
</feature>
<proteinExistence type="inferred from homology"/>
<dbReference type="Gene3D" id="2.170.130.10">
    <property type="entry name" value="TonB-dependent receptor, plug domain"/>
    <property type="match status" value="1"/>
</dbReference>
<gene>
    <name evidence="14" type="ORF">CLV83_0997</name>
</gene>
<comment type="subcellular location">
    <subcellularLocation>
        <location evidence="1 9">Cell outer membrane</location>
        <topology evidence="1 9">Multi-pass membrane protein</topology>
    </subcellularLocation>
</comment>
<dbReference type="PANTHER" id="PTHR30069">
    <property type="entry name" value="TONB-DEPENDENT OUTER MEMBRANE RECEPTOR"/>
    <property type="match status" value="1"/>
</dbReference>
<dbReference type="GO" id="GO:0044718">
    <property type="term" value="P:siderophore transmembrane transport"/>
    <property type="evidence" value="ECO:0007669"/>
    <property type="project" value="TreeGrafter"/>
</dbReference>
<evidence type="ECO:0000256" key="4">
    <source>
        <dbReference type="ARBA" id="ARBA00022452"/>
    </source>
</evidence>
<protein>
    <submittedName>
        <fullName evidence="14">Hemoglobin/transferrin/lactoferrin receptor protein</fullName>
    </submittedName>
</protein>
<dbReference type="InterPro" id="IPR012910">
    <property type="entry name" value="Plug_dom"/>
</dbReference>
<dbReference type="InterPro" id="IPR036942">
    <property type="entry name" value="Beta-barrel_TonB_sf"/>
</dbReference>
<keyword evidence="4 9" id="KW-1134">Transmembrane beta strand</keyword>
<keyword evidence="5 9" id="KW-0812">Transmembrane</keyword>
<keyword evidence="3 9" id="KW-0813">Transport</keyword>
<evidence type="ECO:0000259" key="13">
    <source>
        <dbReference type="Pfam" id="PF07715"/>
    </source>
</evidence>
<feature type="domain" description="TonB-dependent receptor plug" evidence="13">
    <location>
        <begin position="53"/>
        <end position="147"/>
    </location>
</feature>
<name>A0A4R1GNH3_9GAMM</name>
<comment type="caution">
    <text evidence="14">The sequence shown here is derived from an EMBL/GenBank/DDBJ whole genome shotgun (WGS) entry which is preliminary data.</text>
</comment>
<keyword evidence="7 9" id="KW-0472">Membrane</keyword>
<keyword evidence="6 10" id="KW-0798">TonB box</keyword>
<dbReference type="AlphaFoldDB" id="A0A4R1GNH3"/>
<evidence type="ECO:0000313" key="15">
    <source>
        <dbReference type="Proteomes" id="UP000294546"/>
    </source>
</evidence>
<dbReference type="SUPFAM" id="SSF56935">
    <property type="entry name" value="Porins"/>
    <property type="match status" value="1"/>
</dbReference>
<comment type="similarity">
    <text evidence="2 9 10">Belongs to the TonB-dependent receptor family.</text>
</comment>
<dbReference type="InterPro" id="IPR037066">
    <property type="entry name" value="Plug_dom_sf"/>
</dbReference>
<dbReference type="GO" id="GO:0009279">
    <property type="term" value="C:cell outer membrane"/>
    <property type="evidence" value="ECO:0007669"/>
    <property type="project" value="UniProtKB-SubCell"/>
</dbReference>
<feature type="chain" id="PRO_5020923963" evidence="11">
    <location>
        <begin position="30"/>
        <end position="652"/>
    </location>
</feature>
<organism evidence="14 15">
    <name type="scientific">Marinobacterium mangrovicola</name>
    <dbReference type="NCBI Taxonomy" id="1476959"/>
    <lineage>
        <taxon>Bacteria</taxon>
        <taxon>Pseudomonadati</taxon>
        <taxon>Pseudomonadota</taxon>
        <taxon>Gammaproteobacteria</taxon>
        <taxon>Oceanospirillales</taxon>
        <taxon>Oceanospirillaceae</taxon>
        <taxon>Marinobacterium</taxon>
    </lineage>
</organism>
<evidence type="ECO:0000256" key="6">
    <source>
        <dbReference type="ARBA" id="ARBA00023077"/>
    </source>
</evidence>
<dbReference type="EMBL" id="SMFU01000007">
    <property type="protein sequence ID" value="TCK08901.1"/>
    <property type="molecule type" value="Genomic_DNA"/>
</dbReference>
<evidence type="ECO:0000256" key="7">
    <source>
        <dbReference type="ARBA" id="ARBA00023136"/>
    </source>
</evidence>
<evidence type="ECO:0000256" key="8">
    <source>
        <dbReference type="ARBA" id="ARBA00023237"/>
    </source>
</evidence>
<evidence type="ECO:0000256" key="9">
    <source>
        <dbReference type="PROSITE-ProRule" id="PRU01360"/>
    </source>
</evidence>
<evidence type="ECO:0000256" key="3">
    <source>
        <dbReference type="ARBA" id="ARBA00022448"/>
    </source>
</evidence>
<accession>A0A4R1GNH3</accession>
<evidence type="ECO:0000313" key="14">
    <source>
        <dbReference type="EMBL" id="TCK08901.1"/>
    </source>
</evidence>
<keyword evidence="11" id="KW-0732">Signal</keyword>
<evidence type="ECO:0000256" key="5">
    <source>
        <dbReference type="ARBA" id="ARBA00022692"/>
    </source>
</evidence>
<feature type="signal peptide" evidence="11">
    <location>
        <begin position="1"/>
        <end position="29"/>
    </location>
</feature>
<evidence type="ECO:0000256" key="10">
    <source>
        <dbReference type="RuleBase" id="RU003357"/>
    </source>
</evidence>
<dbReference type="Pfam" id="PF00593">
    <property type="entry name" value="TonB_dep_Rec_b-barrel"/>
    <property type="match status" value="1"/>
</dbReference>
<dbReference type="RefSeq" id="WP_207894733.1">
    <property type="nucleotide sequence ID" value="NZ_SMFU01000007.1"/>
</dbReference>
<dbReference type="InterPro" id="IPR039426">
    <property type="entry name" value="TonB-dep_rcpt-like"/>
</dbReference>
<dbReference type="Gene3D" id="2.40.170.20">
    <property type="entry name" value="TonB-dependent receptor, beta-barrel domain"/>
    <property type="match status" value="1"/>
</dbReference>
<evidence type="ECO:0000256" key="1">
    <source>
        <dbReference type="ARBA" id="ARBA00004571"/>
    </source>
</evidence>
<dbReference type="PANTHER" id="PTHR30069:SF41">
    <property type="entry name" value="HEME_HEMOPEXIN UTILIZATION PROTEIN C"/>
    <property type="match status" value="1"/>
</dbReference>
<sequence length="652" mass="71624">MEKRLSLPLRPCLLAIAVSGVLASQTALADEQPVVLQKIDITGSKPLAETGHVDSQQLDQIQANDLEDVFRQQPEVSVGGSLGVAQKIYVRGLQDSLLNVSIDGATQGGSQYHHSGRLSIEPDLIKAVEVDAGTGDATSGPGSLGGAIRFITKDPEDLLQGDERIGALIKGSYYSNGDVGKLSTSLYGRLGEDWSGLVSLSASDQDQFEDGNGDDVAGTESEQQLGFAKLVGHIGDSQTLRFSFENRTDEGDRPQRPQWIVSDWNPAYPMETERETLTFGYNINPLGNQFVDADLSVYNTETELQQDGRWGLYFGTTESTGFDLRNTSVLGNHSLTYGIDYREDKVYLGPEGDTRLDQEDGEVRGIYLQDRWQIIEPLTLSAGLRHDRYELDDKADQSFEESGTSPNLGLEYAFNNGLTLFARHAQAFRGPETQEAFRLDVYSNDPNLKAEEAVNNEIGFDYTQDGFFISGKVYQSRIDDAIAAAAGRLYTNVGDVDSDGYLITLGHQWQQLSASLSFHHNDAEIDGMKLNAYDHGGLGNSIGDTLTANLDYRASDAWRMGWNARFVKGIDDIETSAGEIDKPGYGVHDLYVEWLPTGHDRLKVNLAVMNLFDKQYIDHASNGSFDHIPGWEGVVGMPESGRDIRLSLAARF</sequence>
<dbReference type="PROSITE" id="PS52016">
    <property type="entry name" value="TONB_DEPENDENT_REC_3"/>
    <property type="match status" value="1"/>
</dbReference>
<dbReference type="Proteomes" id="UP000294546">
    <property type="component" value="Unassembled WGS sequence"/>
</dbReference>
<dbReference type="Pfam" id="PF07715">
    <property type="entry name" value="Plug"/>
    <property type="match status" value="1"/>
</dbReference>
<dbReference type="CDD" id="cd01347">
    <property type="entry name" value="ligand_gated_channel"/>
    <property type="match status" value="1"/>
</dbReference>